<dbReference type="InterPro" id="IPR004147">
    <property type="entry name" value="ABC1_dom"/>
</dbReference>
<comment type="similarity">
    <text evidence="1">Belongs to the protein kinase superfamily. ADCK protein kinase family.</text>
</comment>
<dbReference type="RefSeq" id="WP_229675893.1">
    <property type="nucleotide sequence ID" value="NZ_BMJH01000002.1"/>
</dbReference>
<name>A0A916XET6_9ACTN</name>
<dbReference type="PANTHER" id="PTHR43851">
    <property type="match status" value="1"/>
</dbReference>
<dbReference type="SUPFAM" id="SSF56112">
    <property type="entry name" value="Protein kinase-like (PK-like)"/>
    <property type="match status" value="1"/>
</dbReference>
<proteinExistence type="inferred from homology"/>
<gene>
    <name evidence="6" type="ORF">GCM10011410_19210</name>
</gene>
<evidence type="ECO:0000256" key="1">
    <source>
        <dbReference type="ARBA" id="ARBA00009670"/>
    </source>
</evidence>
<keyword evidence="3" id="KW-0547">Nucleotide-binding</keyword>
<dbReference type="InterPro" id="IPR034646">
    <property type="entry name" value="ADCK3_dom"/>
</dbReference>
<evidence type="ECO:0000313" key="7">
    <source>
        <dbReference type="Proteomes" id="UP000641514"/>
    </source>
</evidence>
<dbReference type="InterPro" id="IPR051409">
    <property type="entry name" value="Atypical_kinase_ADCK"/>
</dbReference>
<keyword evidence="2" id="KW-0808">Transferase</keyword>
<dbReference type="CDD" id="cd13970">
    <property type="entry name" value="ABC1_ADCK3"/>
    <property type="match status" value="1"/>
</dbReference>
<sequence length="450" mass="49352">MGKFDFLQDDVGVSAIPRGRAARTAKLASLPLGYAGRTAVGWGRRMSGQSSGEVSAEMSAKAAEQLFNVLGELKGGAMKIGQAMSVFEAAVPEHLAEPYREALTRLQRDAPPLPIDQVYHVLDTQLGLKWRERFSEFSEVPSAAASIGQVHRARWHDGREVAVKIQYPGADEALRSDLRQIGRLAPLFKPFAPGTDIRALVAELTQRSIEELDYRLEADNQRTFAHNYRESTTICVPKVIASAPKAMVTEWIEGTPLARIIASGSIIERTQAANLLAEFFVSSPAVASLLHVDAHPGNFMVLPDGRLGVLDFGAVVPTPGGFPRELISLTGQALNGNFEGLINEMENAGYLAGTRRPSVESLENFLDPLLDAIREDSFLFSRSWMQTTSARYADWRGDEFRTARIFTMPAQYAMIHRVLLSAVAILCQLEVQVPLGSILRQWVPALNVGQ</sequence>
<organism evidence="6 7">
    <name type="scientific">Hoyosella rhizosphaerae</name>
    <dbReference type="NCBI Taxonomy" id="1755582"/>
    <lineage>
        <taxon>Bacteria</taxon>
        <taxon>Bacillati</taxon>
        <taxon>Actinomycetota</taxon>
        <taxon>Actinomycetes</taxon>
        <taxon>Mycobacteriales</taxon>
        <taxon>Hoyosellaceae</taxon>
        <taxon>Hoyosella</taxon>
    </lineage>
</organism>
<keyword evidence="7" id="KW-1185">Reference proteome</keyword>
<dbReference type="InterPro" id="IPR011009">
    <property type="entry name" value="Kinase-like_dom_sf"/>
</dbReference>
<dbReference type="Proteomes" id="UP000641514">
    <property type="component" value="Unassembled WGS sequence"/>
</dbReference>
<feature type="domain" description="ABC1 atypical kinase-like" evidence="5">
    <location>
        <begin position="105"/>
        <end position="342"/>
    </location>
</feature>
<evidence type="ECO:0000259" key="5">
    <source>
        <dbReference type="Pfam" id="PF03109"/>
    </source>
</evidence>
<accession>A0A916XET6</accession>
<evidence type="ECO:0000256" key="2">
    <source>
        <dbReference type="ARBA" id="ARBA00022679"/>
    </source>
</evidence>
<protein>
    <submittedName>
        <fullName evidence="6">ABC transporter, ATP-binding protein</fullName>
    </submittedName>
</protein>
<evidence type="ECO:0000313" key="6">
    <source>
        <dbReference type="EMBL" id="GGC66747.1"/>
    </source>
</evidence>
<dbReference type="AlphaFoldDB" id="A0A916XET6"/>
<reference evidence="6" key="2">
    <citation type="submission" date="2020-09" db="EMBL/GenBank/DDBJ databases">
        <authorList>
            <person name="Sun Q."/>
            <person name="Zhou Y."/>
        </authorList>
    </citation>
    <scope>NUCLEOTIDE SEQUENCE</scope>
    <source>
        <strain evidence="6">CGMCC 1.15478</strain>
    </source>
</reference>
<reference evidence="6" key="1">
    <citation type="journal article" date="2014" name="Int. J. Syst. Evol. Microbiol.">
        <title>Complete genome sequence of Corynebacterium casei LMG S-19264T (=DSM 44701T), isolated from a smear-ripened cheese.</title>
        <authorList>
            <consortium name="US DOE Joint Genome Institute (JGI-PGF)"/>
            <person name="Walter F."/>
            <person name="Albersmeier A."/>
            <person name="Kalinowski J."/>
            <person name="Ruckert C."/>
        </authorList>
    </citation>
    <scope>NUCLEOTIDE SEQUENCE</scope>
    <source>
        <strain evidence="6">CGMCC 1.15478</strain>
    </source>
</reference>
<dbReference type="Pfam" id="PF03109">
    <property type="entry name" value="ABC1"/>
    <property type="match status" value="1"/>
</dbReference>
<keyword evidence="4 6" id="KW-0067">ATP-binding</keyword>
<comment type="caution">
    <text evidence="6">The sequence shown here is derived from an EMBL/GenBank/DDBJ whole genome shotgun (WGS) entry which is preliminary data.</text>
</comment>
<evidence type="ECO:0000256" key="3">
    <source>
        <dbReference type="ARBA" id="ARBA00022741"/>
    </source>
</evidence>
<dbReference type="GO" id="GO:0016740">
    <property type="term" value="F:transferase activity"/>
    <property type="evidence" value="ECO:0007669"/>
    <property type="project" value="UniProtKB-KW"/>
</dbReference>
<dbReference type="GO" id="GO:0005524">
    <property type="term" value="F:ATP binding"/>
    <property type="evidence" value="ECO:0007669"/>
    <property type="project" value="UniProtKB-KW"/>
</dbReference>
<dbReference type="PANTHER" id="PTHR43851:SF3">
    <property type="entry name" value="COENZYME Q8"/>
    <property type="match status" value="1"/>
</dbReference>
<evidence type="ECO:0000256" key="4">
    <source>
        <dbReference type="ARBA" id="ARBA00022840"/>
    </source>
</evidence>
<dbReference type="EMBL" id="BMJH01000002">
    <property type="protein sequence ID" value="GGC66747.1"/>
    <property type="molecule type" value="Genomic_DNA"/>
</dbReference>